<name>A0A2P6V033_9CHLO</name>
<keyword evidence="4" id="KW-1185">Reference proteome</keyword>
<protein>
    <submittedName>
        <fullName evidence="3">Elongator complex 6 isoform X2</fullName>
    </submittedName>
</protein>
<dbReference type="UniPathway" id="UPA00988"/>
<dbReference type="OrthoDB" id="536783at2759"/>
<dbReference type="Proteomes" id="UP000239649">
    <property type="component" value="Unassembled WGS sequence"/>
</dbReference>
<gene>
    <name evidence="3" type="ORF">C2E20_8893</name>
</gene>
<comment type="pathway">
    <text evidence="1">tRNA modification; 5-methoxycarbonylmethyl-2-thiouridine-tRNA biosynthesis.</text>
</comment>
<comment type="similarity">
    <text evidence="2">Belongs to the ELP6 family.</text>
</comment>
<evidence type="ECO:0000256" key="1">
    <source>
        <dbReference type="ARBA" id="ARBA00005043"/>
    </source>
</evidence>
<sequence>MMLGPSAMSGAALGAGLSLPAPLRGVVLARDCLEAEAGWLLVHLLKAELTQSGNGAAALPAGTLSPAHRRLVLLAAAQAASHYAAVLRKAGLNLPSLVAAGRLNLVELLPAAAGPGALPSLRDVHALLAAACSGDGGAGSSSSICLVVDDLTALHCLASNAADWSAFLHACTAVGQAPGCAFVGLAHGDVPDDERWLARLEAAAALVLEAEPLDCGPSADATGCLAVSVRDVGRGGDGSAPAGGAAEACAPGMRSYCYRLAETGASFVEQTV</sequence>
<proteinExistence type="inferred from homology"/>
<dbReference type="PANTHER" id="PTHR16184">
    <property type="entry name" value="ELONGATOR COMPLEX PROTEIN 6"/>
    <property type="match status" value="1"/>
</dbReference>
<dbReference type="PANTHER" id="PTHR16184:SF6">
    <property type="entry name" value="ELONGATOR COMPLEX PROTEIN 6"/>
    <property type="match status" value="1"/>
</dbReference>
<evidence type="ECO:0000313" key="4">
    <source>
        <dbReference type="Proteomes" id="UP000239649"/>
    </source>
</evidence>
<dbReference type="GO" id="GO:0033588">
    <property type="term" value="C:elongator holoenzyme complex"/>
    <property type="evidence" value="ECO:0007669"/>
    <property type="project" value="InterPro"/>
</dbReference>
<accession>A0A2P6V033</accession>
<comment type="caution">
    <text evidence="3">The sequence shown here is derived from an EMBL/GenBank/DDBJ whole genome shotgun (WGS) entry which is preliminary data.</text>
</comment>
<reference evidence="3 4" key="1">
    <citation type="journal article" date="2018" name="Plant J.">
        <title>Genome sequences of Chlorella sorokiniana UTEX 1602 and Micractinium conductrix SAG 241.80: implications to maltose excretion by a green alga.</title>
        <authorList>
            <person name="Arriola M.B."/>
            <person name="Velmurugan N."/>
            <person name="Zhang Y."/>
            <person name="Plunkett M.H."/>
            <person name="Hondzo H."/>
            <person name="Barney B.M."/>
        </authorList>
    </citation>
    <scope>NUCLEOTIDE SEQUENCE [LARGE SCALE GENOMIC DNA]</scope>
    <source>
        <strain evidence="3 4">SAG 241.80</strain>
    </source>
</reference>
<dbReference type="InterPro" id="IPR018627">
    <property type="entry name" value="ELP6"/>
</dbReference>
<dbReference type="AlphaFoldDB" id="A0A2P6V033"/>
<evidence type="ECO:0000256" key="2">
    <source>
        <dbReference type="ARBA" id="ARBA00008837"/>
    </source>
</evidence>
<dbReference type="STRING" id="554055.A0A2P6V033"/>
<dbReference type="GO" id="GO:0002098">
    <property type="term" value="P:tRNA wobble uridine modification"/>
    <property type="evidence" value="ECO:0007669"/>
    <property type="project" value="InterPro"/>
</dbReference>
<dbReference type="EMBL" id="LHPF02000059">
    <property type="protein sequence ID" value="PSC67433.1"/>
    <property type="molecule type" value="Genomic_DNA"/>
</dbReference>
<dbReference type="InterPro" id="IPR027417">
    <property type="entry name" value="P-loop_NTPase"/>
</dbReference>
<dbReference type="Gene3D" id="3.40.50.300">
    <property type="entry name" value="P-loop containing nucleotide triphosphate hydrolases"/>
    <property type="match status" value="1"/>
</dbReference>
<organism evidence="3 4">
    <name type="scientific">Micractinium conductrix</name>
    <dbReference type="NCBI Taxonomy" id="554055"/>
    <lineage>
        <taxon>Eukaryota</taxon>
        <taxon>Viridiplantae</taxon>
        <taxon>Chlorophyta</taxon>
        <taxon>core chlorophytes</taxon>
        <taxon>Trebouxiophyceae</taxon>
        <taxon>Chlorellales</taxon>
        <taxon>Chlorellaceae</taxon>
        <taxon>Chlorella clade</taxon>
        <taxon>Micractinium</taxon>
    </lineage>
</organism>
<evidence type="ECO:0000313" key="3">
    <source>
        <dbReference type="EMBL" id="PSC67433.1"/>
    </source>
</evidence>